<dbReference type="PANTHER" id="PTHR34385">
    <property type="entry name" value="D-ALANYL-D-ALANINE CARBOXYPEPTIDASE"/>
    <property type="match status" value="1"/>
</dbReference>
<dbReference type="InterPro" id="IPR009045">
    <property type="entry name" value="Zn_M74/Hedgehog-like"/>
</dbReference>
<dbReference type="Proteomes" id="UP000284557">
    <property type="component" value="Unassembled WGS sequence"/>
</dbReference>
<dbReference type="CDD" id="cd14846">
    <property type="entry name" value="Peptidase_M15_like"/>
    <property type="match status" value="1"/>
</dbReference>
<protein>
    <submittedName>
        <fullName evidence="4">Peptidase</fullName>
    </submittedName>
</protein>
<feature type="chain" id="PRO_5044758168" evidence="2">
    <location>
        <begin position="29"/>
        <end position="204"/>
    </location>
</feature>
<evidence type="ECO:0000256" key="2">
    <source>
        <dbReference type="SAM" id="SignalP"/>
    </source>
</evidence>
<dbReference type="AlphaFoldDB" id="A0ABD7HK09"/>
<evidence type="ECO:0000256" key="1">
    <source>
        <dbReference type="SAM" id="MobiDB-lite"/>
    </source>
</evidence>
<dbReference type="InterPro" id="IPR003709">
    <property type="entry name" value="VanY-like_core_dom"/>
</dbReference>
<comment type="caution">
    <text evidence="4">The sequence shown here is derived from an EMBL/GenBank/DDBJ whole genome shotgun (WGS) entry which is preliminary data.</text>
</comment>
<dbReference type="Gene3D" id="3.30.1380.10">
    <property type="match status" value="1"/>
</dbReference>
<dbReference type="SUPFAM" id="SSF55166">
    <property type="entry name" value="Hedgehog/DD-peptidase"/>
    <property type="match status" value="1"/>
</dbReference>
<evidence type="ECO:0000313" key="5">
    <source>
        <dbReference type="Proteomes" id="UP000284557"/>
    </source>
</evidence>
<evidence type="ECO:0000259" key="3">
    <source>
        <dbReference type="Pfam" id="PF02557"/>
    </source>
</evidence>
<feature type="region of interest" description="Disordered" evidence="1">
    <location>
        <begin position="48"/>
        <end position="68"/>
    </location>
</feature>
<keyword evidence="2" id="KW-0732">Signal</keyword>
<name>A0ABD7HK09_9MYCO</name>
<gene>
    <name evidence="4" type="ORF">D2E76_20585</name>
</gene>
<feature type="signal peptide" evidence="2">
    <location>
        <begin position="1"/>
        <end position="28"/>
    </location>
</feature>
<dbReference type="InterPro" id="IPR052179">
    <property type="entry name" value="DD-CPase-like"/>
</dbReference>
<organism evidence="4 5">
    <name type="scientific">Mycobacteroides abscessus</name>
    <dbReference type="NCBI Taxonomy" id="36809"/>
    <lineage>
        <taxon>Bacteria</taxon>
        <taxon>Bacillati</taxon>
        <taxon>Actinomycetota</taxon>
        <taxon>Actinomycetes</taxon>
        <taxon>Mycobacteriales</taxon>
        <taxon>Mycobacteriaceae</taxon>
        <taxon>Mycobacteroides</taxon>
    </lineage>
</organism>
<feature type="domain" description="D-alanyl-D-alanine carboxypeptidase-like core" evidence="3">
    <location>
        <begin position="84"/>
        <end position="180"/>
    </location>
</feature>
<proteinExistence type="predicted"/>
<dbReference type="Pfam" id="PF02557">
    <property type="entry name" value="VanY"/>
    <property type="match status" value="1"/>
</dbReference>
<sequence length="204" mass="21090">MTAKPPMSRSAVLSLAAVAALALSACHSADSIAGDRPDATIVLVTAQTTVPPPSTPSTLGEEPDGGALSAPVSPFDTSSLAVIRLDPSLLRAVQDAANSAAADGVTLLITSGWRSRAFQQQLLDDAVQTYGSLAVARQWVATPDESHHVSGKAVDIGPAAAYGWMLAHSTQFGLCQVFANEKWHYELTADAEGQCPPLRTNAAG</sequence>
<evidence type="ECO:0000313" key="4">
    <source>
        <dbReference type="EMBL" id="RIT34112.1"/>
    </source>
</evidence>
<dbReference type="PANTHER" id="PTHR34385:SF1">
    <property type="entry name" value="PEPTIDOGLYCAN L-ALANYL-D-GLUTAMATE ENDOPEPTIDASE CWLK"/>
    <property type="match status" value="1"/>
</dbReference>
<reference evidence="4 5" key="1">
    <citation type="submission" date="2018-08" db="EMBL/GenBank/DDBJ databases">
        <title>Linezolid Resistance in Mycobacterium abscessus: MIC Distribution and Comprehensive Investigation of Resistance Mechanisms.</title>
        <authorList>
            <person name="Ye M."/>
            <person name="Xu L."/>
            <person name="Zou Y."/>
            <person name="Li B."/>
            <person name="Guo Q."/>
            <person name="Zhang Y."/>
            <person name="Zhan M."/>
            <person name="Xu B."/>
            <person name="Yu F."/>
            <person name="Zhang Z."/>
            <person name="Chu H."/>
        </authorList>
    </citation>
    <scope>NUCLEOTIDE SEQUENCE [LARGE SCALE GENOMIC DNA]</scope>
    <source>
        <strain evidence="4 5">G143</strain>
    </source>
</reference>
<dbReference type="PROSITE" id="PS51257">
    <property type="entry name" value="PROKAR_LIPOPROTEIN"/>
    <property type="match status" value="1"/>
</dbReference>
<dbReference type="EMBL" id="QXBN01000017">
    <property type="protein sequence ID" value="RIT34112.1"/>
    <property type="molecule type" value="Genomic_DNA"/>
</dbReference>
<accession>A0ABD7HK09</accession>